<evidence type="ECO:0000313" key="2">
    <source>
        <dbReference type="Proteomes" id="UP000708576"/>
    </source>
</evidence>
<reference evidence="1 2" key="1">
    <citation type="journal article" date="2015" name="Int. J. Syst. Evol. Microbiol.">
        <title>Carboxylicivirga linearis sp. nov., isolated from a sea cucumber culture pond.</title>
        <authorList>
            <person name="Wang F.Q."/>
            <person name="Zhou Y.X."/>
            <person name="Lin X.Z."/>
            <person name="Chen G.J."/>
            <person name="Du Z.J."/>
        </authorList>
    </citation>
    <scope>NUCLEOTIDE SEQUENCE [LARGE SCALE GENOMIC DNA]</scope>
    <source>
        <strain evidence="1 2">FB218</strain>
    </source>
</reference>
<proteinExistence type="predicted"/>
<organism evidence="1 2">
    <name type="scientific">Carboxylicivirga linearis</name>
    <dbReference type="NCBI Taxonomy" id="1628157"/>
    <lineage>
        <taxon>Bacteria</taxon>
        <taxon>Pseudomonadati</taxon>
        <taxon>Bacteroidota</taxon>
        <taxon>Bacteroidia</taxon>
        <taxon>Marinilabiliales</taxon>
        <taxon>Marinilabiliaceae</taxon>
        <taxon>Carboxylicivirga</taxon>
    </lineage>
</organism>
<evidence type="ECO:0008006" key="3">
    <source>
        <dbReference type="Google" id="ProtNLM"/>
    </source>
</evidence>
<name>A0ABS5JXB9_9BACT</name>
<comment type="caution">
    <text evidence="1">The sequence shown here is derived from an EMBL/GenBank/DDBJ whole genome shotgun (WGS) entry which is preliminary data.</text>
</comment>
<sequence length="132" mass="15168">MKKIGLLLIAIIALISCEKGPGEGGEAKITGTVIMEDWNVDFTFRRDSFPAQAYDVYIIYGDDPYFGDKIETNYDGYFEFNYLREGDYTIYTYSKDKTLDYNMTSQLTTVMREVSITEKDQVVTVEDMVVIK</sequence>
<dbReference type="PROSITE" id="PS51257">
    <property type="entry name" value="PROKAR_LIPOPROTEIN"/>
    <property type="match status" value="1"/>
</dbReference>
<dbReference type="RefSeq" id="WP_212216745.1">
    <property type="nucleotide sequence ID" value="NZ_JAGUCO010000011.1"/>
</dbReference>
<protein>
    <recommendedName>
        <fullName evidence="3">Carboxypeptidase regulatory-like domain-containing protein</fullName>
    </recommendedName>
</protein>
<keyword evidence="2" id="KW-1185">Reference proteome</keyword>
<dbReference type="EMBL" id="JAGUCO010000011">
    <property type="protein sequence ID" value="MBS2099503.1"/>
    <property type="molecule type" value="Genomic_DNA"/>
</dbReference>
<evidence type="ECO:0000313" key="1">
    <source>
        <dbReference type="EMBL" id="MBS2099503.1"/>
    </source>
</evidence>
<dbReference type="Proteomes" id="UP000708576">
    <property type="component" value="Unassembled WGS sequence"/>
</dbReference>
<dbReference type="SUPFAM" id="SSF117074">
    <property type="entry name" value="Hypothetical protein PA1324"/>
    <property type="match status" value="1"/>
</dbReference>
<gene>
    <name evidence="1" type="ORF">KEM10_14505</name>
</gene>
<accession>A0ABS5JXB9</accession>